<dbReference type="InterPro" id="IPR044068">
    <property type="entry name" value="CB"/>
</dbReference>
<evidence type="ECO:0000256" key="1">
    <source>
        <dbReference type="ARBA" id="ARBA00023125"/>
    </source>
</evidence>
<dbReference type="GO" id="GO:0015074">
    <property type="term" value="P:DNA integration"/>
    <property type="evidence" value="ECO:0007669"/>
    <property type="project" value="InterPro"/>
</dbReference>
<comment type="caution">
    <text evidence="3">The sequence shown here is derived from an EMBL/GenBank/DDBJ whole genome shotgun (WGS) entry which is preliminary data.</text>
</comment>
<feature type="non-terminal residue" evidence="3">
    <location>
        <position position="227"/>
    </location>
</feature>
<organism evidence="3">
    <name type="scientific">marine sediment metagenome</name>
    <dbReference type="NCBI Taxonomy" id="412755"/>
    <lineage>
        <taxon>unclassified sequences</taxon>
        <taxon>metagenomes</taxon>
        <taxon>ecological metagenomes</taxon>
    </lineage>
</organism>
<protein>
    <recommendedName>
        <fullName evidence="2">Core-binding (CB) domain-containing protein</fullName>
    </recommendedName>
</protein>
<accession>X1IPK4</accession>
<evidence type="ECO:0000259" key="2">
    <source>
        <dbReference type="PROSITE" id="PS51900"/>
    </source>
</evidence>
<dbReference type="GO" id="GO:0003677">
    <property type="term" value="F:DNA binding"/>
    <property type="evidence" value="ECO:0007669"/>
    <property type="project" value="UniProtKB-KW"/>
</dbReference>
<dbReference type="SUPFAM" id="SSF47823">
    <property type="entry name" value="lambda integrase-like, N-terminal domain"/>
    <property type="match status" value="1"/>
</dbReference>
<name>X1IPK4_9ZZZZ</name>
<dbReference type="Pfam" id="PF02899">
    <property type="entry name" value="Phage_int_SAM_1"/>
    <property type="match status" value="1"/>
</dbReference>
<dbReference type="EMBL" id="BARU01039733">
    <property type="protein sequence ID" value="GAH84391.1"/>
    <property type="molecule type" value="Genomic_DNA"/>
</dbReference>
<dbReference type="AlphaFoldDB" id="X1IPK4"/>
<dbReference type="Gene3D" id="1.10.150.130">
    <property type="match status" value="1"/>
</dbReference>
<sequence>MPINPSFHDAAGLFIHHLRAGSVEERLVILYKRALERAVKPLIAKHLPADPVAPDVDALPVADIPRQVIQDCMRPSRDLSYRTGTKFFKFLIHAGMLDQKLLPTRKGALITAIEQAPDELSDKMNLHQACCAFVKHLWEKKTLLHDAVTARYIHLRAFARWKGVHKSLDAVSKDTVRDYLQYLQHERSYSAASRACTLTELRGFFAFFTASGLLKTNPTAGLRVKKP</sequence>
<dbReference type="InterPro" id="IPR010998">
    <property type="entry name" value="Integrase_recombinase_N"/>
</dbReference>
<proteinExistence type="predicted"/>
<keyword evidence="1" id="KW-0238">DNA-binding</keyword>
<feature type="domain" description="Core-binding (CB)" evidence="2">
    <location>
        <begin position="124"/>
        <end position="209"/>
    </location>
</feature>
<evidence type="ECO:0000313" key="3">
    <source>
        <dbReference type="EMBL" id="GAH84391.1"/>
    </source>
</evidence>
<dbReference type="PROSITE" id="PS51900">
    <property type="entry name" value="CB"/>
    <property type="match status" value="1"/>
</dbReference>
<dbReference type="InterPro" id="IPR004107">
    <property type="entry name" value="Integrase_SAM-like_N"/>
</dbReference>
<reference evidence="3" key="1">
    <citation type="journal article" date="2014" name="Front. Microbiol.">
        <title>High frequency of phylogenetically diverse reductive dehalogenase-homologous genes in deep subseafloor sedimentary metagenomes.</title>
        <authorList>
            <person name="Kawai M."/>
            <person name="Futagami T."/>
            <person name="Toyoda A."/>
            <person name="Takaki Y."/>
            <person name="Nishi S."/>
            <person name="Hori S."/>
            <person name="Arai W."/>
            <person name="Tsubouchi T."/>
            <person name="Morono Y."/>
            <person name="Uchiyama I."/>
            <person name="Ito T."/>
            <person name="Fujiyama A."/>
            <person name="Inagaki F."/>
            <person name="Takami H."/>
        </authorList>
    </citation>
    <scope>NUCLEOTIDE SEQUENCE</scope>
    <source>
        <strain evidence="3">Expedition CK06-06</strain>
    </source>
</reference>
<gene>
    <name evidence="3" type="ORF">S03H2_61552</name>
</gene>